<proteinExistence type="predicted"/>
<dbReference type="Gene3D" id="1.10.240.10">
    <property type="entry name" value="Tyrosyl-Transfer RNA Synthetase"/>
    <property type="match status" value="1"/>
</dbReference>
<dbReference type="InterPro" id="IPR050106">
    <property type="entry name" value="HistidinolP_aminotransfase"/>
</dbReference>
<keyword evidence="1" id="KW-0032">Aminotransferase</keyword>
<feature type="domain" description="Aminotransferase class I/classII large" evidence="4">
    <location>
        <begin position="345"/>
        <end position="656"/>
    </location>
</feature>
<dbReference type="InterPro" id="IPR015421">
    <property type="entry name" value="PyrdxlP-dep_Trfase_major"/>
</dbReference>
<evidence type="ECO:0000256" key="1">
    <source>
        <dbReference type="ARBA" id="ARBA00022576"/>
    </source>
</evidence>
<accession>A0ABQ4I373</accession>
<dbReference type="Proteomes" id="UP000647017">
    <property type="component" value="Unassembled WGS sequence"/>
</dbReference>
<dbReference type="PANTHER" id="PTHR43643:SF3">
    <property type="entry name" value="HISTIDINOL-PHOSPHATE AMINOTRANSFERASE"/>
    <property type="match status" value="1"/>
</dbReference>
<dbReference type="CDD" id="cd00609">
    <property type="entry name" value="AAT_like"/>
    <property type="match status" value="1"/>
</dbReference>
<dbReference type="SUPFAM" id="SSF53383">
    <property type="entry name" value="PLP-dependent transferases"/>
    <property type="match status" value="1"/>
</dbReference>
<keyword evidence="6" id="KW-1185">Reference proteome</keyword>
<organism evidence="5 6">
    <name type="scientific">Micromonospora andamanensis</name>
    <dbReference type="NCBI Taxonomy" id="1287068"/>
    <lineage>
        <taxon>Bacteria</taxon>
        <taxon>Bacillati</taxon>
        <taxon>Actinomycetota</taxon>
        <taxon>Actinomycetes</taxon>
        <taxon>Micromonosporales</taxon>
        <taxon>Micromonosporaceae</taxon>
        <taxon>Micromonospora</taxon>
    </lineage>
</organism>
<dbReference type="Pfam" id="PF00155">
    <property type="entry name" value="Aminotran_1_2"/>
    <property type="match status" value="1"/>
</dbReference>
<dbReference type="PANTHER" id="PTHR43643">
    <property type="entry name" value="HISTIDINOL-PHOSPHATE AMINOTRANSFERASE 2"/>
    <property type="match status" value="1"/>
</dbReference>
<dbReference type="Gene3D" id="3.40.640.10">
    <property type="entry name" value="Type I PLP-dependent aspartate aminotransferase-like (Major domain)"/>
    <property type="match status" value="1"/>
</dbReference>
<comment type="caution">
    <text evidence="5">The sequence shown here is derived from an EMBL/GenBank/DDBJ whole genome shotgun (WGS) entry which is preliminary data.</text>
</comment>
<dbReference type="RefSeq" id="WP_204013711.1">
    <property type="nucleotide sequence ID" value="NZ_BOOZ01000049.1"/>
</dbReference>
<reference evidence="5 6" key="1">
    <citation type="submission" date="2021-01" db="EMBL/GenBank/DDBJ databases">
        <title>Whole genome shotgun sequence of Verrucosispora andamanensis NBRC 109075.</title>
        <authorList>
            <person name="Komaki H."/>
            <person name="Tamura T."/>
        </authorList>
    </citation>
    <scope>NUCLEOTIDE SEQUENCE [LARGE SCALE GENOMIC DNA]</scope>
    <source>
        <strain evidence="5 6">NBRC 109075</strain>
    </source>
</reference>
<dbReference type="Gene3D" id="3.90.1150.10">
    <property type="entry name" value="Aspartate Aminotransferase, domain 1"/>
    <property type="match status" value="1"/>
</dbReference>
<evidence type="ECO:0000313" key="6">
    <source>
        <dbReference type="Proteomes" id="UP000647017"/>
    </source>
</evidence>
<gene>
    <name evidence="5" type="ORF">Van01_55570</name>
</gene>
<sequence>MSALLAEWHAARNSLVADEHADRARRFGLQLLAPDSEGLPPVIDNLAGRTIWAWQPASPALAATGDDRADVRVGVAGNRLHLGHLSLARDVAWLQEKGHPVTFISRQNRTTASATIVELLAERVKQFGGRAPDRLIDLDTAEVRAFEDDVLSGLVLRRMRQVYGWSDDTRLNLLRDAVTMMSFFLYEQSPRGSIALVDAGQVTHTALMRTVSDRLAAPTPYVAYRRLVPNLRRRGGRASINDPASTILLTDRPDTVREKFIGAVTGGRTRAEEQRQYGGNPNDCPTFEVIELLSAPERATAVARRCRAGEVLCGQCKIEHLDDVIAGVRDDGRQVTLARVGTSPAVPKAVAGVAPSLHRPPSREPVDLEAAIARYAGVVPEQVVVGHGTTEILDWIMREQASAGATVLATAPTFELYGQLAARNELRYDEVVWDGGALRHDLAALRAALKNDHVAVVVDIPHTISGVSVPLSDLLAVVAPQLPSGAKLVIDNVYGEFMAHPLSLTPRLLEERDNLVVCRSLSKAHCLLGARVGYAVTSAGYADRLRRHRLPYAVSALAATAARASLSDDRSLRRTIGMNRRAYATLTAELDRLHIGYARSDANFLLIDLGDRRDQVLALLRARGLRFRDGARWQLPSMIQVHLIDEATVAPLVRALRDLC</sequence>
<keyword evidence="2" id="KW-0808">Transferase</keyword>
<dbReference type="InterPro" id="IPR004839">
    <property type="entry name" value="Aminotransferase_I/II_large"/>
</dbReference>
<dbReference type="SUPFAM" id="SSF52374">
    <property type="entry name" value="Nucleotidylyl transferase"/>
    <property type="match status" value="1"/>
</dbReference>
<name>A0ABQ4I373_9ACTN</name>
<evidence type="ECO:0000259" key="4">
    <source>
        <dbReference type="Pfam" id="PF00155"/>
    </source>
</evidence>
<protein>
    <recommendedName>
        <fullName evidence="4">Aminotransferase class I/classII large domain-containing protein</fullName>
    </recommendedName>
</protein>
<dbReference type="InterPro" id="IPR015424">
    <property type="entry name" value="PyrdxlP-dep_Trfase"/>
</dbReference>
<dbReference type="EMBL" id="BOOZ01000049">
    <property type="protein sequence ID" value="GIJ12343.1"/>
    <property type="molecule type" value="Genomic_DNA"/>
</dbReference>
<keyword evidence="3" id="KW-0663">Pyridoxal phosphate</keyword>
<evidence type="ECO:0000256" key="3">
    <source>
        <dbReference type="ARBA" id="ARBA00022898"/>
    </source>
</evidence>
<dbReference type="InterPro" id="IPR015422">
    <property type="entry name" value="PyrdxlP-dep_Trfase_small"/>
</dbReference>
<evidence type="ECO:0000313" key="5">
    <source>
        <dbReference type="EMBL" id="GIJ12343.1"/>
    </source>
</evidence>
<evidence type="ECO:0000256" key="2">
    <source>
        <dbReference type="ARBA" id="ARBA00022679"/>
    </source>
</evidence>